<evidence type="ECO:0000256" key="4">
    <source>
        <dbReference type="ARBA" id="ARBA00022763"/>
    </source>
</evidence>
<gene>
    <name evidence="12" type="ORF">HS1_000685</name>
</gene>
<comment type="similarity">
    <text evidence="8">Belongs to the helicase family. DinG subfamily.</text>
</comment>
<evidence type="ECO:0000256" key="1">
    <source>
        <dbReference type="ARBA" id="ARBA00001966"/>
    </source>
</evidence>
<keyword evidence="2" id="KW-0408">Iron</keyword>
<evidence type="ECO:0000256" key="8">
    <source>
        <dbReference type="ARBA" id="ARBA00038058"/>
    </source>
</evidence>
<keyword evidence="4" id="KW-0227">DNA damage</keyword>
<dbReference type="InterPro" id="IPR006554">
    <property type="entry name" value="Helicase-like_DEXD_c2"/>
</dbReference>
<dbReference type="InterPro" id="IPR014013">
    <property type="entry name" value="Helic_SF1/SF2_ATP-bd_DinG/Rad3"/>
</dbReference>
<dbReference type="Pfam" id="PF13307">
    <property type="entry name" value="Helicase_C_2"/>
    <property type="match status" value="1"/>
</dbReference>
<dbReference type="GO" id="GO:0051539">
    <property type="term" value="F:4 iron, 4 sulfur cluster binding"/>
    <property type="evidence" value="ECO:0007669"/>
    <property type="project" value="UniProtKB-KW"/>
</dbReference>
<dbReference type="EMBL" id="CP013015">
    <property type="protein sequence ID" value="AMM40490.1"/>
    <property type="molecule type" value="Genomic_DNA"/>
</dbReference>
<dbReference type="GO" id="GO:0006281">
    <property type="term" value="P:DNA repair"/>
    <property type="evidence" value="ECO:0007669"/>
    <property type="project" value="UniProtKB-KW"/>
</dbReference>
<evidence type="ECO:0000256" key="7">
    <source>
        <dbReference type="ARBA" id="ARBA00023204"/>
    </source>
</evidence>
<evidence type="ECO:0000259" key="11">
    <source>
        <dbReference type="PROSITE" id="PS51193"/>
    </source>
</evidence>
<evidence type="ECO:0000256" key="9">
    <source>
        <dbReference type="ARBA" id="ARBA00044969"/>
    </source>
</evidence>
<reference evidence="12 13" key="1">
    <citation type="submission" date="2015-10" db="EMBL/GenBank/DDBJ databases">
        <title>Candidatus Desulfofervidus auxilii, a hydrogenotrophic sulfate-reducing bacterium involved in the thermophilic anaerobic oxidation of methane.</title>
        <authorList>
            <person name="Krukenberg V."/>
            <person name="Richter M."/>
            <person name="Wegener G."/>
        </authorList>
    </citation>
    <scope>NUCLEOTIDE SEQUENCE [LARGE SCALE GENOMIC DNA]</scope>
    <source>
        <strain evidence="12 13">HS1</strain>
    </source>
</reference>
<dbReference type="InterPro" id="IPR011545">
    <property type="entry name" value="DEAD/DEAH_box_helicase_dom"/>
</dbReference>
<name>A0A7U4QJJ2_DESA2</name>
<keyword evidence="12" id="KW-0347">Helicase</keyword>
<accession>A0A7U4QJJ2</accession>
<sequence length="642" mass="74070">MLAPKLPENTKDILSKIFAPKGLLFQKLPNFEWRPCQLEMAVKVSQAITEKKTVIIEAGTGTGKTLAYVIPAILSGKKVVISTGTKGLQDQLFYKDIPLIKKILRKDFKAVYLKGRRNYLCLWRFNQALKSNLLEETKEIKALKDWLKQTNIGDIAETPLPPEWPGWQEFTSSTEQCLGQTCPFWDKCFITKTRLEAQKAPLIIVNHHLFMADLAVRDRGYTQVIPSYEAVIFDEAHKLEEIVSEYFGYQVSNYRIAELIRDIRAIYKTLPEKVIEVLSKLQQQNEHFFALFNHIKNRESLNQVASSFLLSEGNALKKVLNRLEEVIHVIFQNSLFEETEKNLKQRIRDIKKELEFICAMKESDYAYWVEKKKRNIVIGCSPIRVDVILQKRLYPFIKTIIFTSATLNTGDNFSFFKNRLGLPSDTEGLILPSPFDFKHQALLYLPPQIPEPNEPGFLDAVVKEIIKILRISQGRALVLFTSIQNMQQVYQRVAPQTTFRSLMQGELSIAKMLKVFKKDIHSVIFATASFWEGIDVPGEALSCVIIDRLPFAVPDDPLIKARIDWFRKIGKKPFWEYQVPQAIISLRQGLGRLIRHRQDRGVLVIFDPRLYTKSYGQYFLKNLPSCPITRNIKDVEAFFKTN</sequence>
<comment type="cofactor">
    <cofactor evidence="1">
        <name>[4Fe-4S] cluster</name>
        <dbReference type="ChEBI" id="CHEBI:49883"/>
    </cofactor>
</comment>
<comment type="catalytic activity">
    <reaction evidence="10">
        <text>ATP + H2O = ADP + phosphate + H(+)</text>
        <dbReference type="Rhea" id="RHEA:13065"/>
        <dbReference type="ChEBI" id="CHEBI:15377"/>
        <dbReference type="ChEBI" id="CHEBI:15378"/>
        <dbReference type="ChEBI" id="CHEBI:30616"/>
        <dbReference type="ChEBI" id="CHEBI:43474"/>
        <dbReference type="ChEBI" id="CHEBI:456216"/>
        <dbReference type="EC" id="5.6.2.3"/>
    </reaction>
</comment>
<keyword evidence="6" id="KW-0067">ATP-binding</keyword>
<evidence type="ECO:0000256" key="6">
    <source>
        <dbReference type="ARBA" id="ARBA00022840"/>
    </source>
</evidence>
<dbReference type="GO" id="GO:0043139">
    <property type="term" value="F:5'-3' DNA helicase activity"/>
    <property type="evidence" value="ECO:0007669"/>
    <property type="project" value="UniProtKB-EC"/>
</dbReference>
<keyword evidence="2" id="KW-0479">Metal-binding</keyword>
<dbReference type="EC" id="5.6.2.3" evidence="9"/>
<feature type="domain" description="Helicase ATP-binding" evidence="11">
    <location>
        <begin position="23"/>
        <end position="281"/>
    </location>
</feature>
<dbReference type="InterPro" id="IPR045028">
    <property type="entry name" value="DinG/Rad3-like"/>
</dbReference>
<dbReference type="OrthoDB" id="9805194at2"/>
<keyword evidence="7" id="KW-0234">DNA repair</keyword>
<keyword evidence="3" id="KW-0547">Nucleotide-binding</keyword>
<dbReference type="SMART" id="SM00488">
    <property type="entry name" value="DEXDc2"/>
    <property type="match status" value="1"/>
</dbReference>
<dbReference type="PANTHER" id="PTHR11472:SF34">
    <property type="entry name" value="REGULATOR OF TELOMERE ELONGATION HELICASE 1"/>
    <property type="match status" value="1"/>
</dbReference>
<dbReference type="KEGG" id="daw:HS1_000685"/>
<proteinExistence type="inferred from homology"/>
<protein>
    <recommendedName>
        <fullName evidence="9">DNA 5'-3' helicase</fullName>
        <ecNumber evidence="9">5.6.2.3</ecNumber>
    </recommendedName>
</protein>
<dbReference type="AlphaFoldDB" id="A0A7U4QJJ2"/>
<evidence type="ECO:0000313" key="13">
    <source>
        <dbReference type="Proteomes" id="UP000070560"/>
    </source>
</evidence>
<dbReference type="PANTHER" id="PTHR11472">
    <property type="entry name" value="DNA REPAIR DEAD HELICASE RAD3/XP-D SUBFAMILY MEMBER"/>
    <property type="match status" value="1"/>
</dbReference>
<dbReference type="GO" id="GO:0005524">
    <property type="term" value="F:ATP binding"/>
    <property type="evidence" value="ECO:0007669"/>
    <property type="project" value="UniProtKB-KW"/>
</dbReference>
<keyword evidence="2" id="KW-0004">4Fe-4S</keyword>
<dbReference type="InterPro" id="IPR014001">
    <property type="entry name" value="Helicase_ATP-bd"/>
</dbReference>
<dbReference type="GO" id="GO:0003676">
    <property type="term" value="F:nucleic acid binding"/>
    <property type="evidence" value="ECO:0007669"/>
    <property type="project" value="InterPro"/>
</dbReference>
<dbReference type="InterPro" id="IPR006555">
    <property type="entry name" value="ATP-dep_Helicase_C"/>
</dbReference>
<dbReference type="InterPro" id="IPR027417">
    <property type="entry name" value="P-loop_NTPase"/>
</dbReference>
<dbReference type="GO" id="GO:0016818">
    <property type="term" value="F:hydrolase activity, acting on acid anhydrides, in phosphorus-containing anhydrides"/>
    <property type="evidence" value="ECO:0007669"/>
    <property type="project" value="InterPro"/>
</dbReference>
<dbReference type="Gene3D" id="3.40.50.300">
    <property type="entry name" value="P-loop containing nucleotide triphosphate hydrolases"/>
    <property type="match status" value="2"/>
</dbReference>
<keyword evidence="5" id="KW-0378">Hydrolase</keyword>
<evidence type="ECO:0000256" key="10">
    <source>
        <dbReference type="ARBA" id="ARBA00048954"/>
    </source>
</evidence>
<dbReference type="SMART" id="SM00487">
    <property type="entry name" value="DEXDc"/>
    <property type="match status" value="1"/>
</dbReference>
<dbReference type="RefSeq" id="WP_066060949.1">
    <property type="nucleotide sequence ID" value="NZ_CP013015.1"/>
</dbReference>
<dbReference type="Pfam" id="PF00270">
    <property type="entry name" value="DEAD"/>
    <property type="match status" value="1"/>
</dbReference>
<evidence type="ECO:0000256" key="2">
    <source>
        <dbReference type="ARBA" id="ARBA00022485"/>
    </source>
</evidence>
<evidence type="ECO:0000313" key="12">
    <source>
        <dbReference type="EMBL" id="AMM40490.1"/>
    </source>
</evidence>
<keyword evidence="13" id="KW-1185">Reference proteome</keyword>
<evidence type="ECO:0000256" key="5">
    <source>
        <dbReference type="ARBA" id="ARBA00022801"/>
    </source>
</evidence>
<dbReference type="SUPFAM" id="SSF52540">
    <property type="entry name" value="P-loop containing nucleoside triphosphate hydrolases"/>
    <property type="match status" value="1"/>
</dbReference>
<evidence type="ECO:0000256" key="3">
    <source>
        <dbReference type="ARBA" id="ARBA00022741"/>
    </source>
</evidence>
<organism evidence="12 13">
    <name type="scientific">Desulfofervidus auxilii</name>
    <dbReference type="NCBI Taxonomy" id="1621989"/>
    <lineage>
        <taxon>Bacteria</taxon>
        <taxon>Pseudomonadati</taxon>
        <taxon>Thermodesulfobacteriota</taxon>
        <taxon>Candidatus Desulfofervidia</taxon>
        <taxon>Candidatus Desulfofervidales</taxon>
        <taxon>Candidatus Desulfofervidaceae</taxon>
        <taxon>Candidatus Desulfofervidus</taxon>
    </lineage>
</organism>
<keyword evidence="2" id="KW-0411">Iron-sulfur</keyword>
<dbReference type="SMART" id="SM00491">
    <property type="entry name" value="HELICc2"/>
    <property type="match status" value="1"/>
</dbReference>
<dbReference type="Proteomes" id="UP000070560">
    <property type="component" value="Chromosome"/>
</dbReference>
<dbReference type="PROSITE" id="PS51193">
    <property type="entry name" value="HELICASE_ATP_BIND_2"/>
    <property type="match status" value="1"/>
</dbReference>